<dbReference type="AlphaFoldDB" id="A0A0P1ATR1"/>
<dbReference type="Proteomes" id="UP000054928">
    <property type="component" value="Unassembled WGS sequence"/>
</dbReference>
<evidence type="ECO:0000256" key="1">
    <source>
        <dbReference type="SAM" id="MobiDB-lite"/>
    </source>
</evidence>
<name>A0A0P1ATR1_PLAHL</name>
<dbReference type="RefSeq" id="XP_024581274.1">
    <property type="nucleotide sequence ID" value="XM_024731059.1"/>
</dbReference>
<dbReference type="EMBL" id="CCYD01001336">
    <property type="protein sequence ID" value="CEG44905.1"/>
    <property type="molecule type" value="Genomic_DNA"/>
</dbReference>
<feature type="compositionally biased region" description="Polar residues" evidence="1">
    <location>
        <begin position="91"/>
        <end position="101"/>
    </location>
</feature>
<feature type="region of interest" description="Disordered" evidence="1">
    <location>
        <begin position="1"/>
        <end position="24"/>
    </location>
</feature>
<organism evidence="2 3">
    <name type="scientific">Plasmopara halstedii</name>
    <name type="common">Downy mildew of sunflower</name>
    <dbReference type="NCBI Taxonomy" id="4781"/>
    <lineage>
        <taxon>Eukaryota</taxon>
        <taxon>Sar</taxon>
        <taxon>Stramenopiles</taxon>
        <taxon>Oomycota</taxon>
        <taxon>Peronosporomycetes</taxon>
        <taxon>Peronosporales</taxon>
        <taxon>Peronosporaceae</taxon>
        <taxon>Plasmopara</taxon>
    </lineage>
</organism>
<protein>
    <submittedName>
        <fullName evidence="2">Uncharacterized protein</fullName>
    </submittedName>
</protein>
<reference evidence="3" key="1">
    <citation type="submission" date="2014-09" db="EMBL/GenBank/DDBJ databases">
        <authorList>
            <person name="Sharma Rahul"/>
            <person name="Thines Marco"/>
        </authorList>
    </citation>
    <scope>NUCLEOTIDE SEQUENCE [LARGE SCALE GENOMIC DNA]</scope>
</reference>
<evidence type="ECO:0000313" key="3">
    <source>
        <dbReference type="Proteomes" id="UP000054928"/>
    </source>
</evidence>
<feature type="compositionally biased region" description="Low complexity" evidence="1">
    <location>
        <begin position="70"/>
        <end position="86"/>
    </location>
</feature>
<evidence type="ECO:0000313" key="2">
    <source>
        <dbReference type="EMBL" id="CEG44905.1"/>
    </source>
</evidence>
<sequence>MCKLKPSRKNEESKSTKLSGRNSKTEVNIDAAIKSDSSFREKTSEATSLFKWRLKKNPKTKVNIDAATKSDSSLLKKTSKATESTLRQPLLKTSSINENVK</sequence>
<dbReference type="GeneID" id="36396287"/>
<proteinExistence type="predicted"/>
<keyword evidence="3" id="KW-1185">Reference proteome</keyword>
<accession>A0A0P1ATR1</accession>
<feature type="region of interest" description="Disordered" evidence="1">
    <location>
        <begin position="70"/>
        <end position="101"/>
    </location>
</feature>